<feature type="domain" description="IclR-ED" evidence="5">
    <location>
        <begin position="71"/>
        <end position="253"/>
    </location>
</feature>
<keyword evidence="1" id="KW-0805">Transcription regulation</keyword>
<dbReference type="Pfam" id="PF09339">
    <property type="entry name" value="HTH_IclR"/>
    <property type="match status" value="1"/>
</dbReference>
<evidence type="ECO:0000259" key="5">
    <source>
        <dbReference type="PROSITE" id="PS51078"/>
    </source>
</evidence>
<evidence type="ECO:0000313" key="6">
    <source>
        <dbReference type="EMBL" id="MDV6228457.1"/>
    </source>
</evidence>
<accession>A0ABU4AQH1</accession>
<dbReference type="InterPro" id="IPR036388">
    <property type="entry name" value="WH-like_DNA-bd_sf"/>
</dbReference>
<evidence type="ECO:0000256" key="1">
    <source>
        <dbReference type="ARBA" id="ARBA00023015"/>
    </source>
</evidence>
<dbReference type="SUPFAM" id="SSF55781">
    <property type="entry name" value="GAF domain-like"/>
    <property type="match status" value="1"/>
</dbReference>
<feature type="domain" description="HTH iclR-type" evidence="4">
    <location>
        <begin position="9"/>
        <end position="70"/>
    </location>
</feature>
<dbReference type="InterPro" id="IPR005471">
    <property type="entry name" value="Tscrpt_reg_IclR_N"/>
</dbReference>
<gene>
    <name evidence="6" type="ORF">R2G56_19380</name>
</gene>
<dbReference type="PANTHER" id="PTHR30136:SF35">
    <property type="entry name" value="HTH-TYPE TRANSCRIPTIONAL REGULATOR RV1719"/>
    <property type="match status" value="1"/>
</dbReference>
<name>A0ABU4AQH1_9HYPH</name>
<dbReference type="RefSeq" id="WP_113153185.1">
    <property type="nucleotide sequence ID" value="NZ_CP177239.1"/>
</dbReference>
<proteinExistence type="predicted"/>
<keyword evidence="3" id="KW-0804">Transcription</keyword>
<dbReference type="Gene3D" id="3.30.450.40">
    <property type="match status" value="1"/>
</dbReference>
<dbReference type="Proteomes" id="UP001185659">
    <property type="component" value="Unassembled WGS sequence"/>
</dbReference>
<dbReference type="InterPro" id="IPR014757">
    <property type="entry name" value="Tscrpt_reg_IclR_C"/>
</dbReference>
<sequence length="256" mass="28231">MSGEARKRVGAIDRTLQILDILTERQQPMSTYDLARSTGAPASTIYKIVDELLERSMLSRSGENSVWLGPRLMRYGLTYRSRMDVFKEAKREMEALAEELGETIQICARDDDMMTVIGMSRGEDHFNVASDVGTRVPLNWTASGRLLLGHLDEAERVRIFSEIARPSTTGRAETDAVLLAEQAGREFSERLAVQMSASEYAVACIAAPICDETGACVATISIVLPETKARAETQRLSDAVRQSARNIETALGRRAS</sequence>
<dbReference type="Gene3D" id="1.10.10.10">
    <property type="entry name" value="Winged helix-like DNA-binding domain superfamily/Winged helix DNA-binding domain"/>
    <property type="match status" value="1"/>
</dbReference>
<dbReference type="PANTHER" id="PTHR30136">
    <property type="entry name" value="HELIX-TURN-HELIX TRANSCRIPTIONAL REGULATOR, ICLR FAMILY"/>
    <property type="match status" value="1"/>
</dbReference>
<evidence type="ECO:0000313" key="7">
    <source>
        <dbReference type="Proteomes" id="UP001185659"/>
    </source>
</evidence>
<dbReference type="PROSITE" id="PS51077">
    <property type="entry name" value="HTH_ICLR"/>
    <property type="match status" value="1"/>
</dbReference>
<dbReference type="SMART" id="SM00346">
    <property type="entry name" value="HTH_ICLR"/>
    <property type="match status" value="1"/>
</dbReference>
<dbReference type="InterPro" id="IPR036390">
    <property type="entry name" value="WH_DNA-bd_sf"/>
</dbReference>
<keyword evidence="7" id="KW-1185">Reference proteome</keyword>
<keyword evidence="2" id="KW-0238">DNA-binding</keyword>
<dbReference type="SUPFAM" id="SSF46785">
    <property type="entry name" value="Winged helix' DNA-binding domain"/>
    <property type="match status" value="1"/>
</dbReference>
<protein>
    <submittedName>
        <fullName evidence="6">IclR family transcriptional regulator</fullName>
    </submittedName>
</protein>
<evidence type="ECO:0000256" key="3">
    <source>
        <dbReference type="ARBA" id="ARBA00023163"/>
    </source>
</evidence>
<dbReference type="InterPro" id="IPR029016">
    <property type="entry name" value="GAF-like_dom_sf"/>
</dbReference>
<comment type="caution">
    <text evidence="6">The sequence shown here is derived from an EMBL/GenBank/DDBJ whole genome shotgun (WGS) entry which is preliminary data.</text>
</comment>
<organism evidence="6 7">
    <name type="scientific">Nitratireductor aquimarinus</name>
    <dbReference type="NCBI Taxonomy" id="889300"/>
    <lineage>
        <taxon>Bacteria</taxon>
        <taxon>Pseudomonadati</taxon>
        <taxon>Pseudomonadota</taxon>
        <taxon>Alphaproteobacteria</taxon>
        <taxon>Hyphomicrobiales</taxon>
        <taxon>Phyllobacteriaceae</taxon>
        <taxon>Nitratireductor</taxon>
    </lineage>
</organism>
<reference evidence="6 7" key="1">
    <citation type="submission" date="2023-10" db="EMBL/GenBank/DDBJ databases">
        <authorList>
            <person name="Venkata Ramana C."/>
            <person name="Sasikala C."/>
            <person name="Dhurka M."/>
        </authorList>
    </citation>
    <scope>NUCLEOTIDE SEQUENCE [LARGE SCALE GENOMIC DNA]</scope>
    <source>
        <strain evidence="6 7">KCTC 32151</strain>
    </source>
</reference>
<dbReference type="EMBL" id="JAWLIP010000010">
    <property type="protein sequence ID" value="MDV6228457.1"/>
    <property type="molecule type" value="Genomic_DNA"/>
</dbReference>
<evidence type="ECO:0000259" key="4">
    <source>
        <dbReference type="PROSITE" id="PS51077"/>
    </source>
</evidence>
<evidence type="ECO:0000256" key="2">
    <source>
        <dbReference type="ARBA" id="ARBA00023125"/>
    </source>
</evidence>
<dbReference type="InterPro" id="IPR050707">
    <property type="entry name" value="HTH_MetabolicPath_Reg"/>
</dbReference>
<dbReference type="Pfam" id="PF01614">
    <property type="entry name" value="IclR_C"/>
    <property type="match status" value="1"/>
</dbReference>
<dbReference type="PROSITE" id="PS51078">
    <property type="entry name" value="ICLR_ED"/>
    <property type="match status" value="1"/>
</dbReference>